<accession>A0AAE9WCE3</accession>
<reference evidence="4 5" key="1">
    <citation type="journal article" date="2023" name="G3 (Bethesda)">
        <title>A high-quality reference genome for the fission yeast Schizosaccharomyces osmophilus.</title>
        <authorList>
            <person name="Jia G.S."/>
            <person name="Zhang W.C."/>
            <person name="Liang Y."/>
            <person name="Liu X.H."/>
            <person name="Rhind N."/>
            <person name="Pidoux A."/>
            <person name="Brysch-Herzberg M."/>
            <person name="Du L.L."/>
        </authorList>
    </citation>
    <scope>NUCLEOTIDE SEQUENCE [LARGE SCALE GENOMIC DNA]</scope>
    <source>
        <strain evidence="4 5">CBS 15793</strain>
    </source>
</reference>
<evidence type="ECO:0000256" key="2">
    <source>
        <dbReference type="SAM" id="SignalP"/>
    </source>
</evidence>
<evidence type="ECO:0000256" key="1">
    <source>
        <dbReference type="ARBA" id="ARBA00022729"/>
    </source>
</evidence>
<dbReference type="GeneID" id="80876039"/>
<dbReference type="PANTHER" id="PTHR35185">
    <property type="entry name" value="SERINE/THREONINE-RICH PROTEIN ADG2-RELATED"/>
    <property type="match status" value="1"/>
</dbReference>
<dbReference type="PANTHER" id="PTHR35185:SF1">
    <property type="entry name" value="UPF0619 GPI-ANCHORED MEMBRANE PROTEIN C1322.10"/>
    <property type="match status" value="1"/>
</dbReference>
<evidence type="ECO:0000313" key="4">
    <source>
        <dbReference type="EMBL" id="WBW73751.1"/>
    </source>
</evidence>
<dbReference type="Proteomes" id="UP001212411">
    <property type="component" value="Chromosome 2"/>
</dbReference>
<protein>
    <submittedName>
        <fullName evidence="4">Developmentally Regulated MAPK Interacting protein</fullName>
    </submittedName>
</protein>
<name>A0AAE9WCE3_9SCHI</name>
<keyword evidence="1 2" id="KW-0732">Signal</keyword>
<proteinExistence type="predicted"/>
<dbReference type="InterPro" id="IPR052479">
    <property type="entry name" value="GPI-anchor_Adhesion_Reg"/>
</dbReference>
<dbReference type="KEGG" id="som:SOMG_02558"/>
<organism evidence="4 5">
    <name type="scientific">Schizosaccharomyces osmophilus</name>
    <dbReference type="NCBI Taxonomy" id="2545709"/>
    <lineage>
        <taxon>Eukaryota</taxon>
        <taxon>Fungi</taxon>
        <taxon>Dikarya</taxon>
        <taxon>Ascomycota</taxon>
        <taxon>Taphrinomycotina</taxon>
        <taxon>Schizosaccharomycetes</taxon>
        <taxon>Schizosaccharomycetales</taxon>
        <taxon>Schizosaccharomycetaceae</taxon>
        <taxon>Schizosaccharomyces</taxon>
    </lineage>
</organism>
<dbReference type="InterPro" id="IPR018466">
    <property type="entry name" value="Kre9/Knh1-like_N"/>
</dbReference>
<dbReference type="RefSeq" id="XP_056037994.1">
    <property type="nucleotide sequence ID" value="XM_056181350.1"/>
</dbReference>
<evidence type="ECO:0000259" key="3">
    <source>
        <dbReference type="Pfam" id="PF10342"/>
    </source>
</evidence>
<keyword evidence="5" id="KW-1185">Reference proteome</keyword>
<dbReference type="Pfam" id="PF10342">
    <property type="entry name" value="Kre9_KNH"/>
    <property type="match status" value="1"/>
</dbReference>
<dbReference type="EMBL" id="CP115612">
    <property type="protein sequence ID" value="WBW73751.1"/>
    <property type="molecule type" value="Genomic_DNA"/>
</dbReference>
<dbReference type="AlphaFoldDB" id="A0AAE9WCE3"/>
<sequence>MMLSKLAFFASVAYSMAIQVTSPSKNDVWETFQNHTVSWNFVDTDPKVAGIYLANYVSVNQNRFVAKVSVSDGSYTDGTNTWPTGEGYFFKFTNPDNVEEIYALSEGFTLTHPST</sequence>
<feature type="signal peptide" evidence="2">
    <location>
        <begin position="1"/>
        <end position="17"/>
    </location>
</feature>
<feature type="domain" description="Yeast cell wall synthesis Kre9/Knh1-like N-terminal" evidence="3">
    <location>
        <begin position="22"/>
        <end position="110"/>
    </location>
</feature>
<evidence type="ECO:0000313" key="5">
    <source>
        <dbReference type="Proteomes" id="UP001212411"/>
    </source>
</evidence>
<feature type="chain" id="PRO_5042142693" evidence="2">
    <location>
        <begin position="18"/>
        <end position="115"/>
    </location>
</feature>
<gene>
    <name evidence="4" type="ORF">SOMG_02558</name>
</gene>